<dbReference type="Gene3D" id="3.40.50.300">
    <property type="entry name" value="P-loop containing nucleotide triphosphate hydrolases"/>
    <property type="match status" value="1"/>
</dbReference>
<keyword evidence="3" id="KW-1003">Cell membrane</keyword>
<dbReference type="GO" id="GO:0016887">
    <property type="term" value="F:ATP hydrolysis activity"/>
    <property type="evidence" value="ECO:0007669"/>
    <property type="project" value="InterPro"/>
</dbReference>
<evidence type="ECO:0000313" key="12">
    <source>
        <dbReference type="EMBL" id="PSR48744.1"/>
    </source>
</evidence>
<feature type="domain" description="ABC transporter" evidence="10">
    <location>
        <begin position="330"/>
        <end position="565"/>
    </location>
</feature>
<dbReference type="PANTHER" id="PTHR24221">
    <property type="entry name" value="ATP-BINDING CASSETTE SUB-FAMILY B"/>
    <property type="match status" value="1"/>
</dbReference>
<evidence type="ECO:0000256" key="7">
    <source>
        <dbReference type="ARBA" id="ARBA00022989"/>
    </source>
</evidence>
<evidence type="ECO:0000259" key="11">
    <source>
        <dbReference type="PROSITE" id="PS50929"/>
    </source>
</evidence>
<dbReference type="InterPro" id="IPR003439">
    <property type="entry name" value="ABC_transporter-like_ATP-bd"/>
</dbReference>
<dbReference type="Pfam" id="PF00005">
    <property type="entry name" value="ABC_tran"/>
    <property type="match status" value="1"/>
</dbReference>
<feature type="transmembrane region" description="Helical" evidence="9">
    <location>
        <begin position="246"/>
        <end position="265"/>
    </location>
</feature>
<dbReference type="InterPro" id="IPR039421">
    <property type="entry name" value="Type_1_exporter"/>
</dbReference>
<dbReference type="SMART" id="SM00382">
    <property type="entry name" value="AAA"/>
    <property type="match status" value="1"/>
</dbReference>
<dbReference type="GO" id="GO:0005886">
    <property type="term" value="C:plasma membrane"/>
    <property type="evidence" value="ECO:0007669"/>
    <property type="project" value="UniProtKB-SubCell"/>
</dbReference>
<feature type="transmembrane region" description="Helical" evidence="9">
    <location>
        <begin position="158"/>
        <end position="177"/>
    </location>
</feature>
<dbReference type="FunFam" id="3.40.50.300:FF:001444">
    <property type="entry name" value="ABC transporter ATP-binding protein"/>
    <property type="match status" value="1"/>
</dbReference>
<dbReference type="SUPFAM" id="SSF52540">
    <property type="entry name" value="P-loop containing nucleoside triphosphate hydrolases"/>
    <property type="match status" value="1"/>
</dbReference>
<protein>
    <submittedName>
        <fullName evidence="12">Type I secretion system permease/ATPase</fullName>
    </submittedName>
</protein>
<gene>
    <name evidence="12" type="ORF">C8256_01770</name>
</gene>
<keyword evidence="2" id="KW-0813">Transport</keyword>
<dbReference type="Pfam" id="PF00664">
    <property type="entry name" value="ABC_membrane"/>
    <property type="match status" value="1"/>
</dbReference>
<name>A0A2T2Y873_9ENTR</name>
<feature type="domain" description="ABC transmembrane type-1" evidence="11">
    <location>
        <begin position="22"/>
        <end position="299"/>
    </location>
</feature>
<evidence type="ECO:0000259" key="10">
    <source>
        <dbReference type="PROSITE" id="PS50893"/>
    </source>
</evidence>
<keyword evidence="8 9" id="KW-0472">Membrane</keyword>
<keyword evidence="13" id="KW-1185">Reference proteome</keyword>
<dbReference type="InterPro" id="IPR036640">
    <property type="entry name" value="ABC1_TM_sf"/>
</dbReference>
<evidence type="ECO:0000313" key="13">
    <source>
        <dbReference type="Proteomes" id="UP000240892"/>
    </source>
</evidence>
<dbReference type="GO" id="GO:0030256">
    <property type="term" value="C:type I protein secretion system complex"/>
    <property type="evidence" value="ECO:0007669"/>
    <property type="project" value="InterPro"/>
</dbReference>
<dbReference type="InterPro" id="IPR010128">
    <property type="entry name" value="ATPase_T1SS_PrtD-like"/>
</dbReference>
<keyword evidence="4 9" id="KW-0812">Transmembrane</keyword>
<dbReference type="PROSITE" id="PS00211">
    <property type="entry name" value="ABC_TRANSPORTER_1"/>
    <property type="match status" value="1"/>
</dbReference>
<evidence type="ECO:0000256" key="8">
    <source>
        <dbReference type="ARBA" id="ARBA00023136"/>
    </source>
</evidence>
<dbReference type="EMBL" id="PYHO01000001">
    <property type="protein sequence ID" value="PSR48744.1"/>
    <property type="molecule type" value="Genomic_DNA"/>
</dbReference>
<keyword evidence="7 9" id="KW-1133">Transmembrane helix</keyword>
<dbReference type="GO" id="GO:0034040">
    <property type="term" value="F:ATPase-coupled lipid transmembrane transporter activity"/>
    <property type="evidence" value="ECO:0007669"/>
    <property type="project" value="TreeGrafter"/>
</dbReference>
<evidence type="ECO:0000256" key="4">
    <source>
        <dbReference type="ARBA" id="ARBA00022692"/>
    </source>
</evidence>
<feature type="transmembrane region" description="Helical" evidence="9">
    <location>
        <begin position="21"/>
        <end position="46"/>
    </location>
</feature>
<accession>A0A2T2Y873</accession>
<comment type="subcellular location">
    <subcellularLocation>
        <location evidence="1">Cell membrane</location>
        <topology evidence="1">Multi-pass membrane protein</topology>
    </subcellularLocation>
</comment>
<sequence length="590" mass="64211">MPRQYKSTELKNALKGTRPAFIVLLFFGSVINMLMLAPAIYMLQVYDRVLASQNTTTLFMLTLLIIGLYCVIGMIEFARSSVMTRLGNRLDVKLNQLVFNATFKRKIATGDNNPAQALNDLAQIRQVLAGNSLFALLDIPWTPFYLLVAFLVHPILGYLSLAGIIILFFLTLLTELSTKNPIQQANMLSVNNSSRLNKQLQNADAIEAMGMLASLKQHWLEGHSKVMILQTYIADRSAVYSSLSRFVRVLLQSISLGVGALLVIAGEITPGLMIAASIILGRVLSPVEQVISSWKQFVQFRSAWKQLTALLRDYPAPPEKMNLPTPKGTISVEGVFAAPPGQKIATLRNISFQLEQGEVLGIIGPSASGKSSLAKLMVGVWQPLSGKVRIDGADICQWDKILLGPSIGYLPQDVELFEGTIAENIARFSHTDSPPIVAAAMLAGVHDMILRLPQGYDTPLGANGYQLSGGQRQRIGLARAVFNNPAFIVLDEPNANLDDAGEMALIKAIIALREHGQTVALISHRPTLLGVVNKVLLINEGTMQAFGPREQVFANLRQANILKSVSATEAATADNPVVQTLNDAPREALS</sequence>
<reference evidence="12 13" key="1">
    <citation type="submission" date="2018-03" db="EMBL/GenBank/DDBJ databases">
        <title>First report of an OXA-48+CTX-M-M-producing Kluyvera ascorbata clone recovered from patients admitted in a University Hospital in Madrid, Spain.</title>
        <authorList>
            <person name="Hernandez-Garcia M."/>
            <person name="Leon-Sampedro R."/>
            <person name="Perez-Viso B."/>
            <person name="Morosini M.I."/>
            <person name="Lopez-Fresnena N."/>
            <person name="Coque T.M."/>
            <person name="Bonten M."/>
            <person name="Malhotra-Kumar S."/>
            <person name="Ruiz-Garbajosa P."/>
            <person name="Canton R."/>
        </authorList>
    </citation>
    <scope>NUCLEOTIDE SEQUENCE [LARGE SCALE GENOMIC DNA]</scope>
    <source>
        <strain evidence="12 13">KA2</strain>
    </source>
</reference>
<evidence type="ECO:0000256" key="3">
    <source>
        <dbReference type="ARBA" id="ARBA00022475"/>
    </source>
</evidence>
<evidence type="ECO:0000256" key="2">
    <source>
        <dbReference type="ARBA" id="ARBA00022448"/>
    </source>
</evidence>
<evidence type="ECO:0000256" key="9">
    <source>
        <dbReference type="SAM" id="Phobius"/>
    </source>
</evidence>
<evidence type="ECO:0000256" key="5">
    <source>
        <dbReference type="ARBA" id="ARBA00022741"/>
    </source>
</evidence>
<dbReference type="RefSeq" id="WP_106924331.1">
    <property type="nucleotide sequence ID" value="NZ_CABMMU010000001.1"/>
</dbReference>
<dbReference type="AlphaFoldDB" id="A0A2T2Y873"/>
<dbReference type="GO" id="GO:0030253">
    <property type="term" value="P:protein secretion by the type I secretion system"/>
    <property type="evidence" value="ECO:0007669"/>
    <property type="project" value="InterPro"/>
</dbReference>
<dbReference type="PROSITE" id="PS50893">
    <property type="entry name" value="ABC_TRANSPORTER_2"/>
    <property type="match status" value="1"/>
</dbReference>
<keyword evidence="6" id="KW-0067">ATP-binding</keyword>
<dbReference type="GO" id="GO:0140359">
    <property type="term" value="F:ABC-type transporter activity"/>
    <property type="evidence" value="ECO:0007669"/>
    <property type="project" value="InterPro"/>
</dbReference>
<dbReference type="NCBIfam" id="TIGR01842">
    <property type="entry name" value="type_I_sec_PrtD"/>
    <property type="match status" value="1"/>
</dbReference>
<feature type="transmembrane region" description="Helical" evidence="9">
    <location>
        <begin position="133"/>
        <end position="152"/>
    </location>
</feature>
<dbReference type="GO" id="GO:0005524">
    <property type="term" value="F:ATP binding"/>
    <property type="evidence" value="ECO:0007669"/>
    <property type="project" value="UniProtKB-KW"/>
</dbReference>
<keyword evidence="5" id="KW-0547">Nucleotide-binding</keyword>
<dbReference type="InterPro" id="IPR011527">
    <property type="entry name" value="ABC1_TM_dom"/>
</dbReference>
<proteinExistence type="predicted"/>
<dbReference type="InterPro" id="IPR017871">
    <property type="entry name" value="ABC_transporter-like_CS"/>
</dbReference>
<dbReference type="Proteomes" id="UP000240892">
    <property type="component" value="Unassembled WGS sequence"/>
</dbReference>
<dbReference type="PANTHER" id="PTHR24221:SF248">
    <property type="entry name" value="ABC TRANSPORTER TRANSMEMBRANE REGION"/>
    <property type="match status" value="1"/>
</dbReference>
<evidence type="ECO:0000256" key="1">
    <source>
        <dbReference type="ARBA" id="ARBA00004651"/>
    </source>
</evidence>
<dbReference type="Gene3D" id="1.20.1560.10">
    <property type="entry name" value="ABC transporter type 1, transmembrane domain"/>
    <property type="match status" value="1"/>
</dbReference>
<organism evidence="12 13">
    <name type="scientific">Kluyvera genomosp. 2</name>
    <dbReference type="NCBI Taxonomy" id="2774054"/>
    <lineage>
        <taxon>Bacteria</taxon>
        <taxon>Pseudomonadati</taxon>
        <taxon>Pseudomonadota</taxon>
        <taxon>Gammaproteobacteria</taxon>
        <taxon>Enterobacterales</taxon>
        <taxon>Enterobacteriaceae</taxon>
        <taxon>Kluyvera</taxon>
    </lineage>
</organism>
<feature type="transmembrane region" description="Helical" evidence="9">
    <location>
        <begin position="58"/>
        <end position="78"/>
    </location>
</feature>
<dbReference type="InterPro" id="IPR003593">
    <property type="entry name" value="AAA+_ATPase"/>
</dbReference>
<dbReference type="InterPro" id="IPR027417">
    <property type="entry name" value="P-loop_NTPase"/>
</dbReference>
<comment type="caution">
    <text evidence="12">The sequence shown here is derived from an EMBL/GenBank/DDBJ whole genome shotgun (WGS) entry which is preliminary data.</text>
</comment>
<evidence type="ECO:0000256" key="6">
    <source>
        <dbReference type="ARBA" id="ARBA00022840"/>
    </source>
</evidence>
<dbReference type="PROSITE" id="PS50929">
    <property type="entry name" value="ABC_TM1F"/>
    <property type="match status" value="1"/>
</dbReference>
<dbReference type="SUPFAM" id="SSF90123">
    <property type="entry name" value="ABC transporter transmembrane region"/>
    <property type="match status" value="1"/>
</dbReference>